<evidence type="ECO:0000313" key="6">
    <source>
        <dbReference type="EMBL" id="AEI63213.1"/>
    </source>
</evidence>
<evidence type="ECO:0000256" key="3">
    <source>
        <dbReference type="ARBA" id="ARBA00023159"/>
    </source>
</evidence>
<dbReference type="InterPro" id="IPR009057">
    <property type="entry name" value="Homeodomain-like_sf"/>
</dbReference>
<dbReference type="SUPFAM" id="SSF46689">
    <property type="entry name" value="Homeodomain-like"/>
    <property type="match status" value="2"/>
</dbReference>
<feature type="domain" description="HTH araC/xylS-type" evidence="5">
    <location>
        <begin position="205"/>
        <end position="303"/>
    </location>
</feature>
<dbReference type="InterPro" id="IPR014710">
    <property type="entry name" value="RmlC-like_jellyroll"/>
</dbReference>
<evidence type="ECO:0000259" key="5">
    <source>
        <dbReference type="PROSITE" id="PS01124"/>
    </source>
</evidence>
<dbReference type="PANTHER" id="PTHR46796">
    <property type="entry name" value="HTH-TYPE TRANSCRIPTIONAL ACTIVATOR RHAS-RELATED"/>
    <property type="match status" value="1"/>
</dbReference>
<dbReference type="Pfam" id="PF02311">
    <property type="entry name" value="AraC_binding"/>
    <property type="match status" value="1"/>
</dbReference>
<dbReference type="InterPro" id="IPR037923">
    <property type="entry name" value="HTH-like"/>
</dbReference>
<dbReference type="PROSITE" id="PS00041">
    <property type="entry name" value="HTH_ARAC_FAMILY_1"/>
    <property type="match status" value="1"/>
</dbReference>
<dbReference type="AlphaFoldDB" id="F8C8R6"/>
<dbReference type="Pfam" id="PF12833">
    <property type="entry name" value="HTH_18"/>
    <property type="match status" value="1"/>
</dbReference>
<evidence type="ECO:0000256" key="2">
    <source>
        <dbReference type="ARBA" id="ARBA00023125"/>
    </source>
</evidence>
<dbReference type="Gene3D" id="2.60.120.10">
    <property type="entry name" value="Jelly Rolls"/>
    <property type="match status" value="1"/>
</dbReference>
<dbReference type="InterPro" id="IPR020449">
    <property type="entry name" value="Tscrpt_reg_AraC-type_HTH"/>
</dbReference>
<dbReference type="SMART" id="SM00342">
    <property type="entry name" value="HTH_ARAC"/>
    <property type="match status" value="1"/>
</dbReference>
<keyword evidence="4" id="KW-0804">Transcription</keyword>
<dbReference type="eggNOG" id="COG2207">
    <property type="taxonomic scope" value="Bacteria"/>
</dbReference>
<reference evidence="6 7" key="1">
    <citation type="journal article" date="2011" name="J. Bacteriol.">
        <title>Genome sequence of the halotolerant marine bacterium Myxococcus fulvus HW-1.</title>
        <authorList>
            <person name="Li Z.F."/>
            <person name="Li X."/>
            <person name="Liu H."/>
            <person name="Liu X."/>
            <person name="Han K."/>
            <person name="Wu Z.H."/>
            <person name="Hu W."/>
            <person name="Li F.F."/>
            <person name="Li Y.Z."/>
        </authorList>
    </citation>
    <scope>NUCLEOTIDE SEQUENCE [LARGE SCALE GENOMIC DNA]</scope>
    <source>
        <strain evidence="7">ATCC BAA-855 / HW-1</strain>
    </source>
</reference>
<keyword evidence="3" id="KW-0010">Activator</keyword>
<protein>
    <submittedName>
        <fullName evidence="6">AraC family transcriptional regulator</fullName>
    </submittedName>
</protein>
<dbReference type="InterPro" id="IPR050204">
    <property type="entry name" value="AraC_XylS_family_regulators"/>
</dbReference>
<keyword evidence="2" id="KW-0238">DNA-binding</keyword>
<name>F8C8R6_MYXFH</name>
<dbReference type="GO" id="GO:0043565">
    <property type="term" value="F:sequence-specific DNA binding"/>
    <property type="evidence" value="ECO:0007669"/>
    <property type="project" value="InterPro"/>
</dbReference>
<dbReference type="STRING" id="483219.LILAB_06470"/>
<accession>F8C8R6</accession>
<sequence>MDLLTVEPGCIARYEGAMPSEPRQPSWEPGSSARRDFEQGRMPIWAGRLHVHPRAGRATSVHAYAVVMLVTRGESKMRHAGDLVVRAGDVHLIPPGDAHGAGASNAEGWGVAFHPDVLGEDGGAGSRLGPLLRVRKGCHPVLRPTLPQRRRLARWMRLLAAEVARNEPGHEEAARSLLRLVLIELERMTAAQGGTSEPPSLGLSRKALTYIETHCLEPLSLAQVAKALGRSSAHVAGVVRQETGRTVGEWILECRMSEARRRLRGTDERVDIIAERVGYADVTHFIRQFRRVHGVTPAAWRRKATAGGP</sequence>
<dbReference type="EMBL" id="CP002830">
    <property type="protein sequence ID" value="AEI63213.1"/>
    <property type="molecule type" value="Genomic_DNA"/>
</dbReference>
<proteinExistence type="predicted"/>
<dbReference type="KEGG" id="mfu:LILAB_06470"/>
<dbReference type="Gene3D" id="1.10.10.60">
    <property type="entry name" value="Homeodomain-like"/>
    <property type="match status" value="1"/>
</dbReference>
<dbReference type="PRINTS" id="PR00032">
    <property type="entry name" value="HTHARAC"/>
</dbReference>
<dbReference type="Proteomes" id="UP000000488">
    <property type="component" value="Chromosome"/>
</dbReference>
<evidence type="ECO:0000256" key="1">
    <source>
        <dbReference type="ARBA" id="ARBA00023015"/>
    </source>
</evidence>
<evidence type="ECO:0000313" key="7">
    <source>
        <dbReference type="Proteomes" id="UP000000488"/>
    </source>
</evidence>
<dbReference type="InterPro" id="IPR018060">
    <property type="entry name" value="HTH_AraC"/>
</dbReference>
<dbReference type="PROSITE" id="PS01124">
    <property type="entry name" value="HTH_ARAC_FAMILY_2"/>
    <property type="match status" value="1"/>
</dbReference>
<organism evidence="6 7">
    <name type="scientific">Myxococcus fulvus (strain ATCC BAA-855 / HW-1)</name>
    <dbReference type="NCBI Taxonomy" id="483219"/>
    <lineage>
        <taxon>Bacteria</taxon>
        <taxon>Pseudomonadati</taxon>
        <taxon>Myxococcota</taxon>
        <taxon>Myxococcia</taxon>
        <taxon>Myxococcales</taxon>
        <taxon>Cystobacterineae</taxon>
        <taxon>Myxococcaceae</taxon>
        <taxon>Myxococcus</taxon>
    </lineage>
</organism>
<dbReference type="HOGENOM" id="CLU_000445_88_2_7"/>
<dbReference type="GO" id="GO:0003700">
    <property type="term" value="F:DNA-binding transcription factor activity"/>
    <property type="evidence" value="ECO:0007669"/>
    <property type="project" value="InterPro"/>
</dbReference>
<evidence type="ECO:0000256" key="4">
    <source>
        <dbReference type="ARBA" id="ARBA00023163"/>
    </source>
</evidence>
<dbReference type="SUPFAM" id="SSF51215">
    <property type="entry name" value="Regulatory protein AraC"/>
    <property type="match status" value="1"/>
</dbReference>
<gene>
    <name evidence="6" type="ordered locus">LILAB_06470</name>
</gene>
<keyword evidence="1" id="KW-0805">Transcription regulation</keyword>
<dbReference type="InterPro" id="IPR003313">
    <property type="entry name" value="AraC-bd"/>
</dbReference>
<dbReference type="InterPro" id="IPR018062">
    <property type="entry name" value="HTH_AraC-typ_CS"/>
</dbReference>